<protein>
    <submittedName>
        <fullName evidence="3">Uncharacterized protein</fullName>
    </submittedName>
</protein>
<keyword evidence="2" id="KW-1133">Transmembrane helix</keyword>
<feature type="transmembrane region" description="Helical" evidence="2">
    <location>
        <begin position="21"/>
        <end position="45"/>
    </location>
</feature>
<gene>
    <name evidence="3" type="ORF">ACCI49_00655</name>
</gene>
<reference evidence="3 4" key="1">
    <citation type="submission" date="2024-08" db="EMBL/GenBank/DDBJ databases">
        <authorList>
            <person name="Ishaq N."/>
        </authorList>
    </citation>
    <scope>NUCLEOTIDE SEQUENCE [LARGE SCALE GENOMIC DNA]</scope>
    <source>
        <strain evidence="3 4">DSM 18651</strain>
    </source>
</reference>
<keyword evidence="2" id="KW-0812">Transmembrane</keyword>
<sequence length="2216" mass="240734">MSDTDIKQRVSRYGFFSPEMRGAYLIGFLVLITLCAAGVAAYMYLKPDDSVKVTTGRLDASAVQVSADAETSEAYREAKRLENEERYEKAKSTEGGVAIPFTFDEEPIGGEEGTDIDNCGCTISDEQLIAAIRRLGITDKDSSPRDNMRVSNSDIYVSINGQLMGQDGVGLLFRGSPIFMQEAGQLLDEKGISLLSKDKEPLYLGKNGEIIDRQTRRVPMHGDLQMSKGEIIIADGRLATRPGNMQRIARSDLYITKEGQIVTMDGKPTRHSGAFVYQNDERKLLNRSGMDVGWEQQAVYQNNAGHLVNVSGKKFKQPGILFSYEGILIDNDGLLTRPLVNLEKIANSDIFKTKSGALVDGYGLPVTHYGSKVRIGPGRKLLTTSGQIVKNRNEADVYLTEQGSLRVDVGKGSTQSGLLKISDGVALDRHGQMITRRGRLERRGTSDIYITSDGLLSDDTGKPVKFNDKDTFIDFSLIRDDGSQGLETYDHNKVTDRAGNRVYLTLDGRITDSTGNSIKDVGILTSYEGVLLTSSGKKVIQENIRERVVTKDGQPVTFQGKGVYKGEEGRLYDSNGDPILSRDGRAIYIDDKGNLVDENGQIVDEIDLMAGERSVVNGELSTRRKVTTSTGEQVFYDGKEVFIDSTGRLVDGSGVGITTNDGKEIYVDSNGNLIDESGSKISSEILTTDMGEIVNSPLIVGREQVVTKDGKSVKFNGKDVYRGDDGALYDQDGNSVKASNGERLYIDDEGNLVNKDGQVIDEDILTVAENRFVKSGDLITRKQLIGSDGNNVRYGSKDVFISDNGKLVDEKGNSIKTGDGKEIFLNEDGTLTDIDGNPVNNDILNTNKSRYLTNSGGIQSLRKMLSKSGNPLSVNGKQVYVTENGNIVDEDGNEVLTSDGRSLLLDGNGNIIDTNGNILTEDIFEEITERNISPGEITSVHLLTDEEGNSVLHEGKEVFRGLDGILLDSNGKPVTTSNGRNIFVDNNGDLVDENGALIDENILKTVSGENISSGLRNGPEKLTTKDGASIKFQGSDVYKSSDGSLIDKFGNQILTREGKKIFVNDDGSLIDSDGRPVDDDIVTVEEVSFVKDDVKIGNEKLVTSGGQKIKYKNDDVFKSADGSLVDRKGNAILTSEGKKIYVNDSGVLVDSSGTKVVEDIFTIGDSTPLVNSGGINSVNKAISKDGSQLKYKGKNVFIDNEGRVVDDEGKLIKTKDGRAIFIDKDGNIRDKEGNIVDEDILEKINKRKFIQGDASSRYEVTDSNGNQVFHDGRAVFTDHEGRIIDQDGNVILSKDGLEIFKNAEGNLVDKSGNLIEEEILTDYSGKRISSGLKQGREKLTTKSGENVTYQDRDVYKSSDGSLIDGHGKPILSSSGKKLFVDNSGQIIDEDGKVQPSDKFIVKSKTFVKDGINRGAQKLVSKNGKNIRFKGEDVYRDNEGYLVDSKGAQIYTNDGKRIRVDKNGRLIDESGEVIDDPRFHVSSTNGLSGKLLPGQEQLTTLDGKPVKYKGLNVFKNDDGSLFDSNGNKVQTSDGRTVYMDNQGRLVDENGNIVTEDLLSAESKPINANNLTTVPSSEMKKIASSDLFVTRDGSLLDKEGRAITYNGKNVHVAENGQIFDSEGNPVTDKEGRSVFLSPKGELIDRNGNLINDSLLADGDGVLVGSDGKSVSNAIKRVGDSDIYQTADGRLVDHEGRVIKHNGRSVYTGDDGRLYYENGRPVTDSRGKSVYLDATTGSLLDRNGTPIQGNILTSETGTLIDNKGELITSGGKLTKISGTDLYRTEDGQIVNSDGQLVRVNSKPVYTDESGKIVDKYGRAIRYRGQEIYISEDGEIVDRNGQPIVDENKRSVTLADDGGLVNEDGESIDIRTGKSTSSVRSNAGFKKTVEASDTNVRSPASKGNKSIDTNATTKESNETYYADDTVVQNPNRNEPSTASSQNTNSQGSGNHDVPIQLDEASAQRLQRRYAVVKTAMRNRLNKVKSHISRDVQSEYVSIGGTANSGIDEDTEENSNDGALNSDGGEGTGSNQEVVYEKAGRMLYALTDYQVNSDFSTEVAVSIVGLPYDHPLYNATAMGTSELVYDHMVLTFNKMCPIKGDCVPMKGVALDPATARPALASDVDHHYWYRYGGLFLSSLLEGASEAAGESGTREESTSSTGTRVTTTGLEGDKLFIRSLGKVGERFADAFSDNVNRPSTAWINPGEEMAIMLFDDIKGSAN</sequence>
<accession>A0ABV4NUH7</accession>
<keyword evidence="2" id="KW-0472">Membrane</keyword>
<keyword evidence="4" id="KW-1185">Reference proteome</keyword>
<proteinExistence type="predicted"/>
<name>A0ABV4NUH7_9GAMM</name>
<feature type="compositionally biased region" description="Polar residues" evidence="1">
    <location>
        <begin position="1887"/>
        <end position="1910"/>
    </location>
</feature>
<dbReference type="CDD" id="cd16431">
    <property type="entry name" value="IcmE"/>
    <property type="match status" value="1"/>
</dbReference>
<dbReference type="InterPro" id="IPR049855">
    <property type="entry name" value="DotG/IcmE-like_C"/>
</dbReference>
<evidence type="ECO:0000313" key="4">
    <source>
        <dbReference type="Proteomes" id="UP001569428"/>
    </source>
</evidence>
<feature type="compositionally biased region" description="Polar residues" evidence="1">
    <location>
        <begin position="1922"/>
        <end position="1931"/>
    </location>
</feature>
<organism evidence="3 4">
    <name type="scientific">Microbulbifer epialgicus</name>
    <dbReference type="NCBI Taxonomy" id="393907"/>
    <lineage>
        <taxon>Bacteria</taxon>
        <taxon>Pseudomonadati</taxon>
        <taxon>Pseudomonadota</taxon>
        <taxon>Gammaproteobacteria</taxon>
        <taxon>Cellvibrionales</taxon>
        <taxon>Microbulbiferaceae</taxon>
        <taxon>Microbulbifer</taxon>
    </lineage>
</organism>
<dbReference type="RefSeq" id="WP_371837034.1">
    <property type="nucleotide sequence ID" value="NZ_JBGMEK010000001.1"/>
</dbReference>
<feature type="compositionally biased region" description="Low complexity" evidence="1">
    <location>
        <begin position="2152"/>
        <end position="2161"/>
    </location>
</feature>
<evidence type="ECO:0000256" key="1">
    <source>
        <dbReference type="SAM" id="MobiDB-lite"/>
    </source>
</evidence>
<feature type="region of interest" description="Disordered" evidence="1">
    <location>
        <begin position="2141"/>
        <end position="2161"/>
    </location>
</feature>
<comment type="caution">
    <text evidence="3">The sequence shown here is derived from an EMBL/GenBank/DDBJ whole genome shotgun (WGS) entry which is preliminary data.</text>
</comment>
<evidence type="ECO:0000256" key="2">
    <source>
        <dbReference type="SAM" id="Phobius"/>
    </source>
</evidence>
<feature type="compositionally biased region" description="Low complexity" evidence="1">
    <location>
        <begin position="1932"/>
        <end position="1945"/>
    </location>
</feature>
<dbReference type="EMBL" id="JBGMEK010000001">
    <property type="protein sequence ID" value="MFA0809413.1"/>
    <property type="molecule type" value="Genomic_DNA"/>
</dbReference>
<dbReference type="Proteomes" id="UP001569428">
    <property type="component" value="Unassembled WGS sequence"/>
</dbReference>
<evidence type="ECO:0000313" key="3">
    <source>
        <dbReference type="EMBL" id="MFA0809413.1"/>
    </source>
</evidence>
<feature type="region of interest" description="Disordered" evidence="1">
    <location>
        <begin position="1852"/>
        <end position="1949"/>
    </location>
</feature>
<feature type="region of interest" description="Disordered" evidence="1">
    <location>
        <begin position="1995"/>
        <end position="2026"/>
    </location>
</feature>